<proteinExistence type="inferred from homology"/>
<evidence type="ECO:0000313" key="9">
    <source>
        <dbReference type="Proteomes" id="UP000054537"/>
    </source>
</evidence>
<feature type="domain" description="Pyridine nucleotide-disulphide oxidoreductase dimerisation" evidence="6">
    <location>
        <begin position="337"/>
        <end position="443"/>
    </location>
</feature>
<dbReference type="GO" id="GO:0050660">
    <property type="term" value="F:flavin adenine dinucleotide binding"/>
    <property type="evidence" value="ECO:0007669"/>
    <property type="project" value="TreeGrafter"/>
</dbReference>
<evidence type="ECO:0000256" key="5">
    <source>
        <dbReference type="PIRSR" id="PIRSR000350-4"/>
    </source>
</evidence>
<protein>
    <submittedName>
        <fullName evidence="8">Pyridine nucleotide-disulfide oxidoreductase</fullName>
    </submittedName>
</protein>
<dbReference type="Pfam" id="PF07992">
    <property type="entry name" value="Pyr_redox_2"/>
    <property type="match status" value="1"/>
</dbReference>
<feature type="binding site" evidence="4">
    <location>
        <position position="53"/>
    </location>
    <ligand>
        <name>FAD</name>
        <dbReference type="ChEBI" id="CHEBI:57692"/>
    </ligand>
</feature>
<comment type="similarity">
    <text evidence="1">Belongs to the class-I pyridine nucleotide-disulfide oxidoreductase family.</text>
</comment>
<dbReference type="SUPFAM" id="SSF51905">
    <property type="entry name" value="FAD/NAD(P)-binding domain"/>
    <property type="match status" value="1"/>
</dbReference>
<dbReference type="STRING" id="1869.MB27_30740"/>
<keyword evidence="4" id="KW-0547">Nucleotide-binding</keyword>
<dbReference type="Pfam" id="PF02852">
    <property type="entry name" value="Pyr_redox_dim"/>
    <property type="match status" value="1"/>
</dbReference>
<gene>
    <name evidence="8" type="ORF">MB27_30740</name>
</gene>
<dbReference type="Proteomes" id="UP000054537">
    <property type="component" value="Unassembled WGS sequence"/>
</dbReference>
<dbReference type="PIRSF" id="PIRSF000350">
    <property type="entry name" value="Mercury_reductase_MerA"/>
    <property type="match status" value="1"/>
</dbReference>
<comment type="caution">
    <text evidence="8">The sequence shown here is derived from an EMBL/GenBank/DDBJ whole genome shotgun (WGS) entry which is preliminary data.</text>
</comment>
<feature type="disulfide bond" description="Redox-active" evidence="5">
    <location>
        <begin position="44"/>
        <end position="49"/>
    </location>
</feature>
<feature type="binding site" evidence="4">
    <location>
        <position position="262"/>
    </location>
    <ligand>
        <name>NAD(+)</name>
        <dbReference type="ChEBI" id="CHEBI:57540"/>
    </ligand>
</feature>
<dbReference type="PRINTS" id="PR00411">
    <property type="entry name" value="PNDRDTASEI"/>
</dbReference>
<reference evidence="8 9" key="1">
    <citation type="submission" date="2014-10" db="EMBL/GenBank/DDBJ databases">
        <title>Draft genome sequence of Actinoplanes utahensis NRRL 12052.</title>
        <authorList>
            <person name="Velasco-Bucheli B."/>
            <person name="del Cerro C."/>
            <person name="Hormigo D."/>
            <person name="Garcia J.L."/>
            <person name="Acebal C."/>
            <person name="Arroyo M."/>
            <person name="de la Mata I."/>
        </authorList>
    </citation>
    <scope>NUCLEOTIDE SEQUENCE [LARGE SCALE GENOMIC DNA]</scope>
    <source>
        <strain evidence="8 9">NRRL 12052</strain>
    </source>
</reference>
<feature type="binding site" evidence="4">
    <location>
        <begin position="179"/>
        <end position="186"/>
    </location>
    <ligand>
        <name>NAD(+)</name>
        <dbReference type="ChEBI" id="CHEBI:57540"/>
    </ligand>
</feature>
<feature type="binding site" evidence="4">
    <location>
        <position position="202"/>
    </location>
    <ligand>
        <name>NAD(+)</name>
        <dbReference type="ChEBI" id="CHEBI:57540"/>
    </ligand>
</feature>
<evidence type="ECO:0000256" key="2">
    <source>
        <dbReference type="ARBA" id="ARBA00022630"/>
    </source>
</evidence>
<organism evidence="8 9">
    <name type="scientific">Actinoplanes utahensis</name>
    <dbReference type="NCBI Taxonomy" id="1869"/>
    <lineage>
        <taxon>Bacteria</taxon>
        <taxon>Bacillati</taxon>
        <taxon>Actinomycetota</taxon>
        <taxon>Actinomycetes</taxon>
        <taxon>Micromonosporales</taxon>
        <taxon>Micromonosporaceae</taxon>
        <taxon>Actinoplanes</taxon>
    </lineage>
</organism>
<dbReference type="EMBL" id="JRTT01000055">
    <property type="protein sequence ID" value="KHD74123.1"/>
    <property type="molecule type" value="Genomic_DNA"/>
</dbReference>
<evidence type="ECO:0000313" key="8">
    <source>
        <dbReference type="EMBL" id="KHD74123.1"/>
    </source>
</evidence>
<dbReference type="AlphaFoldDB" id="A0A0A6UG95"/>
<dbReference type="GO" id="GO:0003955">
    <property type="term" value="F:NAD(P)H dehydrogenase (quinone) activity"/>
    <property type="evidence" value="ECO:0007669"/>
    <property type="project" value="TreeGrafter"/>
</dbReference>
<dbReference type="PRINTS" id="PR00368">
    <property type="entry name" value="FADPNR"/>
</dbReference>
<dbReference type="InterPro" id="IPR016156">
    <property type="entry name" value="FAD/NAD-linked_Rdtase_dimer_sf"/>
</dbReference>
<keyword evidence="9" id="KW-1185">Reference proteome</keyword>
<feature type="domain" description="FAD/NAD(P)-binding" evidence="7">
    <location>
        <begin position="8"/>
        <end position="316"/>
    </location>
</feature>
<dbReference type="PANTHER" id="PTHR43014:SF2">
    <property type="entry name" value="MERCURIC REDUCTASE"/>
    <property type="match status" value="1"/>
</dbReference>
<dbReference type="InterPro" id="IPR004099">
    <property type="entry name" value="Pyr_nucl-diS_OxRdtase_dimer"/>
</dbReference>
<dbReference type="Gene3D" id="3.30.390.30">
    <property type="match status" value="1"/>
</dbReference>
<dbReference type="RefSeq" id="WP_043530341.1">
    <property type="nucleotide sequence ID" value="NZ_BAABKU010000006.1"/>
</dbReference>
<name>A0A0A6UG95_ACTUT</name>
<evidence type="ECO:0000256" key="3">
    <source>
        <dbReference type="ARBA" id="ARBA00022827"/>
    </source>
</evidence>
<dbReference type="InterPro" id="IPR001100">
    <property type="entry name" value="Pyr_nuc-diS_OxRdtase"/>
</dbReference>
<keyword evidence="2" id="KW-0285">Flavoprotein</keyword>
<dbReference type="eggNOG" id="COG1249">
    <property type="taxonomic scope" value="Bacteria"/>
</dbReference>
<dbReference type="SUPFAM" id="SSF55424">
    <property type="entry name" value="FAD/NAD-linked reductases, dimerisation (C-terminal) domain"/>
    <property type="match status" value="1"/>
</dbReference>
<keyword evidence="3 4" id="KW-0274">FAD</keyword>
<dbReference type="Gene3D" id="3.50.50.60">
    <property type="entry name" value="FAD/NAD(P)-binding domain"/>
    <property type="match status" value="2"/>
</dbReference>
<evidence type="ECO:0000259" key="6">
    <source>
        <dbReference type="Pfam" id="PF02852"/>
    </source>
</evidence>
<evidence type="ECO:0000256" key="1">
    <source>
        <dbReference type="ARBA" id="ARBA00007532"/>
    </source>
</evidence>
<dbReference type="OrthoDB" id="9800167at2"/>
<evidence type="ECO:0000256" key="4">
    <source>
        <dbReference type="PIRSR" id="PIRSR000350-3"/>
    </source>
</evidence>
<comment type="cofactor">
    <cofactor evidence="4">
        <name>FAD</name>
        <dbReference type="ChEBI" id="CHEBI:57692"/>
    </cofactor>
    <text evidence="4">Binds 1 FAD per subunit.</text>
</comment>
<dbReference type="PANTHER" id="PTHR43014">
    <property type="entry name" value="MERCURIC REDUCTASE"/>
    <property type="match status" value="1"/>
</dbReference>
<feature type="binding site" evidence="4">
    <location>
        <position position="301"/>
    </location>
    <ligand>
        <name>FAD</name>
        <dbReference type="ChEBI" id="CHEBI:57692"/>
    </ligand>
</feature>
<evidence type="ECO:0000259" key="7">
    <source>
        <dbReference type="Pfam" id="PF07992"/>
    </source>
</evidence>
<dbReference type="InterPro" id="IPR036188">
    <property type="entry name" value="FAD/NAD-bd_sf"/>
</dbReference>
<keyword evidence="4" id="KW-0520">NAD</keyword>
<accession>A0A0A6UG95</accession>
<sequence>MGEVRNVDVVVVGLGVGGEEAAGRLAAAGLDVIGVEHNLVGGECPYWGCIPTKMMVRAGSALAEARRIPGLAGRSTVEPDWAPVAQRIRDEATDDWNDKVAVDRLTGKGATFVRGRAVITGPGRIRVGEQEYAAARGLVIATGTAAVIPPIEGLAGTPYWTNREAVETPALPASLIILGGGAIGCEFAQVFARFGVQVTIIEGSDRILAMEEPESSEVAAAVIGATVRTGVRATKVSFSDGFTVDLSDGSTVTGEKMLVATGRAARLGDLGLDAIGLDPQARFLTTDERMRAADKVWAVGDVTGNGNFTHMAMYEADIAVRDILGQGGPGADYRARPRVTFLDPEIGAVGLTESQARSSIEDVRVGLVPLNQTSRGFVHGPGNEGFIKVIADGSRGVLVGATTAGPAGGEMIGALAVAVHAEVPISTLLSQIWAYPTFHRGISDALKALA</sequence>
<dbReference type="InterPro" id="IPR023753">
    <property type="entry name" value="FAD/NAD-binding_dom"/>
</dbReference>